<dbReference type="InterPro" id="IPR004089">
    <property type="entry name" value="MCPsignal_dom"/>
</dbReference>
<keyword evidence="4" id="KW-0472">Membrane</keyword>
<sequence>MGGSVVHSIQKTSTLLIAIVMLSMAAVLVYQSNDMAQRSINIKEREIKLASLVKVLELSVVKIQYNLADFRSIKSSPSWDARLNTAAETALDFRIAVQKMRMQDSEQAFIYDALLPTFHEFYRVGLQMARSYIDGGPEVAVLFSGQFAVTANAMNAKVSTIAKRLRLSAEKSLTESALAARVHVWTGIVFGVVFILLLVRCGLFYWKHWVRPVNQLGDSVSSLVADLKESLVPVQLAKPNRVINKSIAKVYGAIDDLISHSDEKVDDLQRELQSLVFVRQALDVSHACVMLTDERFTILYANSSLMQLFQNQRKAFVAEFGDLDSVNLVGKRLDLFRRNPEKRVDVLARLSHRMRARIPVANRMMTLVVTLIDDVENSSGFLIEWQDVTHEFKVEQQIKLLVASAAKGDLSKRISIDSLKKLAPSSFLGHVSRDLNELMEVVTLAVDGSEGSLCSLVEGRTDEDSDIDLPGRFGDLSESIRGLSAHLNMLVIEKKEFSKWAAFNIQGVFKVSRELQENAQQQSRLVGPVCFEAEKLLALTQKVKKSALSLNNGVNQAEFKAQQAGQFIERLVESYQQMDKSNVNITDAVDMVEQVAFQANLLALNAAVEAARAGEQGKSFAVVASEVRVQAMRAAKAAADIKSYVNSNVAHVDSGIENANAWNSSVLELLSIFSVAENDEFSRSLSAQLEGVEQLKGSVSNMNSLVHQNGTLVEYLSDSAESMKYQSERLSYLQE</sequence>
<dbReference type="GO" id="GO:0007165">
    <property type="term" value="P:signal transduction"/>
    <property type="evidence" value="ECO:0007669"/>
    <property type="project" value="UniProtKB-KW"/>
</dbReference>
<keyword evidence="4" id="KW-1133">Transmembrane helix</keyword>
<feature type="transmembrane region" description="Helical" evidence="4">
    <location>
        <begin position="182"/>
        <end position="206"/>
    </location>
</feature>
<dbReference type="Gene3D" id="1.10.287.950">
    <property type="entry name" value="Methyl-accepting chemotaxis protein"/>
    <property type="match status" value="1"/>
</dbReference>
<accession>A0A7R6PTN4</accession>
<dbReference type="GO" id="GO:0005886">
    <property type="term" value="C:plasma membrane"/>
    <property type="evidence" value="ECO:0007669"/>
    <property type="project" value="TreeGrafter"/>
</dbReference>
<evidence type="ECO:0000256" key="2">
    <source>
        <dbReference type="ARBA" id="ARBA00029447"/>
    </source>
</evidence>
<dbReference type="GO" id="GO:0004888">
    <property type="term" value="F:transmembrane signaling receptor activity"/>
    <property type="evidence" value="ECO:0007669"/>
    <property type="project" value="TreeGrafter"/>
</dbReference>
<evidence type="ECO:0000256" key="4">
    <source>
        <dbReference type="SAM" id="Phobius"/>
    </source>
</evidence>
<dbReference type="Proteomes" id="UP000595332">
    <property type="component" value="Chromosome"/>
</dbReference>
<dbReference type="KEGG" id="njp:NEJAP_2299"/>
<dbReference type="AlphaFoldDB" id="A0A7R6PTN4"/>
<dbReference type="EMBL" id="AP014546">
    <property type="protein sequence ID" value="BBB30245.1"/>
    <property type="molecule type" value="Genomic_DNA"/>
</dbReference>
<keyword evidence="7" id="KW-1185">Reference proteome</keyword>
<organism evidence="6 7">
    <name type="scientific">Neptunomonas japonica JAMM 1380</name>
    <dbReference type="NCBI Taxonomy" id="1441457"/>
    <lineage>
        <taxon>Bacteria</taxon>
        <taxon>Pseudomonadati</taxon>
        <taxon>Pseudomonadota</taxon>
        <taxon>Gammaproteobacteria</taxon>
        <taxon>Oceanospirillales</taxon>
        <taxon>Oceanospirillaceae</taxon>
        <taxon>Neptunomonas</taxon>
    </lineage>
</organism>
<dbReference type="SUPFAM" id="SSF58104">
    <property type="entry name" value="Methyl-accepting chemotaxis protein (MCP) signaling domain"/>
    <property type="match status" value="1"/>
</dbReference>
<dbReference type="RefSeq" id="WP_201347446.1">
    <property type="nucleotide sequence ID" value="NZ_AP014546.1"/>
</dbReference>
<dbReference type="GO" id="GO:0006935">
    <property type="term" value="P:chemotaxis"/>
    <property type="evidence" value="ECO:0007669"/>
    <property type="project" value="TreeGrafter"/>
</dbReference>
<name>A0A7R6PTN4_9GAMM</name>
<dbReference type="Pfam" id="PF00015">
    <property type="entry name" value="MCPsignal"/>
    <property type="match status" value="1"/>
</dbReference>
<feature type="transmembrane region" description="Helical" evidence="4">
    <location>
        <begin position="12"/>
        <end position="30"/>
    </location>
</feature>
<keyword evidence="1" id="KW-0488">Methylation</keyword>
<comment type="similarity">
    <text evidence="2">Belongs to the methyl-accepting chemotaxis (MCP) protein family.</text>
</comment>
<evidence type="ECO:0000313" key="6">
    <source>
        <dbReference type="EMBL" id="BBB30245.1"/>
    </source>
</evidence>
<reference evidence="6 7" key="1">
    <citation type="journal article" date="2008" name="Int. J. Syst. Evol. Microbiol.">
        <title>Neptunomonas japonica sp. nov., an Osedax japonicus symbiont-like bacterium isolated from sediment adjacent to sperm whale carcasses off Kagoshima, Japan.</title>
        <authorList>
            <person name="Miyazaki M."/>
            <person name="Nogi Y."/>
            <person name="Fujiwara Y."/>
            <person name="Kawato M."/>
            <person name="Kubokawa K."/>
            <person name="Horikoshi K."/>
        </authorList>
    </citation>
    <scope>NUCLEOTIDE SEQUENCE [LARGE SCALE GENOMIC DNA]</scope>
    <source>
        <strain evidence="6 7">JAMM 1380</strain>
    </source>
</reference>
<evidence type="ECO:0000256" key="1">
    <source>
        <dbReference type="ARBA" id="ARBA00022481"/>
    </source>
</evidence>
<keyword evidence="3" id="KW-0807">Transducer</keyword>
<dbReference type="PANTHER" id="PTHR43531:SF14">
    <property type="entry name" value="METHYL-ACCEPTING CHEMOTAXIS PROTEIN I-RELATED"/>
    <property type="match status" value="1"/>
</dbReference>
<dbReference type="InterPro" id="IPR051310">
    <property type="entry name" value="MCP_chemotaxis"/>
</dbReference>
<proteinExistence type="inferred from homology"/>
<gene>
    <name evidence="6" type="ORF">NEJAP_2299</name>
</gene>
<keyword evidence="4" id="KW-0812">Transmembrane</keyword>
<dbReference type="PROSITE" id="PS50111">
    <property type="entry name" value="CHEMOTAXIS_TRANSDUC_2"/>
    <property type="match status" value="1"/>
</dbReference>
<evidence type="ECO:0000259" key="5">
    <source>
        <dbReference type="PROSITE" id="PS50111"/>
    </source>
</evidence>
<dbReference type="PANTHER" id="PTHR43531">
    <property type="entry name" value="PROTEIN ICFG"/>
    <property type="match status" value="1"/>
</dbReference>
<dbReference type="SMART" id="SM00283">
    <property type="entry name" value="MA"/>
    <property type="match status" value="1"/>
</dbReference>
<dbReference type="Gene3D" id="3.30.450.20">
    <property type="entry name" value="PAS domain"/>
    <property type="match status" value="1"/>
</dbReference>
<evidence type="ECO:0000313" key="7">
    <source>
        <dbReference type="Proteomes" id="UP000595332"/>
    </source>
</evidence>
<feature type="domain" description="Methyl-accepting transducer" evidence="5">
    <location>
        <begin position="497"/>
        <end position="724"/>
    </location>
</feature>
<protein>
    <submittedName>
        <fullName evidence="6">Methyl-accepting chemotaxis protein</fullName>
    </submittedName>
</protein>
<evidence type="ECO:0000256" key="3">
    <source>
        <dbReference type="PROSITE-ProRule" id="PRU00284"/>
    </source>
</evidence>